<feature type="compositionally biased region" description="Polar residues" evidence="1">
    <location>
        <begin position="36"/>
        <end position="56"/>
    </location>
</feature>
<dbReference type="AlphaFoldDB" id="A0A0C9UML0"/>
<gene>
    <name evidence="2" type="ORF">M422DRAFT_272187</name>
</gene>
<keyword evidence="3" id="KW-1185">Reference proteome</keyword>
<evidence type="ECO:0000313" key="3">
    <source>
        <dbReference type="Proteomes" id="UP000054279"/>
    </source>
</evidence>
<accession>A0A0C9UML0</accession>
<dbReference type="EMBL" id="KN837359">
    <property type="protein sequence ID" value="KIJ26726.1"/>
    <property type="molecule type" value="Genomic_DNA"/>
</dbReference>
<reference evidence="2 3" key="1">
    <citation type="submission" date="2014-06" db="EMBL/GenBank/DDBJ databases">
        <title>Evolutionary Origins and Diversification of the Mycorrhizal Mutualists.</title>
        <authorList>
            <consortium name="DOE Joint Genome Institute"/>
            <consortium name="Mycorrhizal Genomics Consortium"/>
            <person name="Kohler A."/>
            <person name="Kuo A."/>
            <person name="Nagy L.G."/>
            <person name="Floudas D."/>
            <person name="Copeland A."/>
            <person name="Barry K.W."/>
            <person name="Cichocki N."/>
            <person name="Veneault-Fourrey C."/>
            <person name="LaButti K."/>
            <person name="Lindquist E.A."/>
            <person name="Lipzen A."/>
            <person name="Lundell T."/>
            <person name="Morin E."/>
            <person name="Murat C."/>
            <person name="Riley R."/>
            <person name="Ohm R."/>
            <person name="Sun H."/>
            <person name="Tunlid A."/>
            <person name="Henrissat B."/>
            <person name="Grigoriev I.V."/>
            <person name="Hibbett D.S."/>
            <person name="Martin F."/>
        </authorList>
    </citation>
    <scope>NUCLEOTIDE SEQUENCE [LARGE SCALE GENOMIC DNA]</scope>
    <source>
        <strain evidence="2 3">SS14</strain>
    </source>
</reference>
<organism evidence="2 3">
    <name type="scientific">Sphaerobolus stellatus (strain SS14)</name>
    <dbReference type="NCBI Taxonomy" id="990650"/>
    <lineage>
        <taxon>Eukaryota</taxon>
        <taxon>Fungi</taxon>
        <taxon>Dikarya</taxon>
        <taxon>Basidiomycota</taxon>
        <taxon>Agaricomycotina</taxon>
        <taxon>Agaricomycetes</taxon>
        <taxon>Phallomycetidae</taxon>
        <taxon>Geastrales</taxon>
        <taxon>Sphaerobolaceae</taxon>
        <taxon>Sphaerobolus</taxon>
    </lineage>
</organism>
<evidence type="ECO:0000256" key="1">
    <source>
        <dbReference type="SAM" id="MobiDB-lite"/>
    </source>
</evidence>
<name>A0A0C9UML0_SPHS4</name>
<dbReference type="Proteomes" id="UP000054279">
    <property type="component" value="Unassembled WGS sequence"/>
</dbReference>
<feature type="region of interest" description="Disordered" evidence="1">
    <location>
        <begin position="16"/>
        <end position="68"/>
    </location>
</feature>
<proteinExistence type="predicted"/>
<dbReference type="HOGENOM" id="CLU_2005370_0_0_1"/>
<protein>
    <submittedName>
        <fullName evidence="2">Uncharacterized protein</fullName>
    </submittedName>
</protein>
<evidence type="ECO:0000313" key="2">
    <source>
        <dbReference type="EMBL" id="KIJ26726.1"/>
    </source>
</evidence>
<sequence length="124" mass="13419">MNLQIMIISRTALSTVRPVPPTSPPEETYHLRHPTTRSTFRPSHSTSRRPINSRISSHPIASPSYRPSPLDDTLPIPNVCPLIDKELAFLEGGRLVLKPATPKLAPLVPAPLEGGLEGGGVYIG</sequence>